<evidence type="ECO:0000313" key="2">
    <source>
        <dbReference type="EMBL" id="MXQ07129.1"/>
    </source>
</evidence>
<dbReference type="PANTHER" id="PTHR18964:SF149">
    <property type="entry name" value="BIFUNCTIONAL UDP-N-ACETYLGLUCOSAMINE 2-EPIMERASE_N-ACETYLMANNOSAMINE KINASE"/>
    <property type="match status" value="1"/>
</dbReference>
<comment type="similarity">
    <text evidence="1">Belongs to the ROK (NagC/XylR) family.</text>
</comment>
<dbReference type="Gene3D" id="3.30.420.40">
    <property type="match status" value="2"/>
</dbReference>
<proteinExistence type="inferred from homology"/>
<dbReference type="AlphaFoldDB" id="A0A7C9IFC2"/>
<dbReference type="InterPro" id="IPR000600">
    <property type="entry name" value="ROK"/>
</dbReference>
<gene>
    <name evidence="2" type="ORF">GQ651_04655</name>
</gene>
<reference evidence="2 3" key="1">
    <citation type="submission" date="2019-12" db="EMBL/GenBank/DDBJ databases">
        <authorList>
            <person name="Lee S.D."/>
        </authorList>
    </citation>
    <scope>NUCLEOTIDE SEQUENCE [LARGE SCALE GENOMIC DNA]</scope>
    <source>
        <strain evidence="2 3">GH1-50</strain>
    </source>
</reference>
<name>A0A7C9IFC2_9RHOB</name>
<sequence>MGEIKHVSFESPEVAGCGPFLPPADSPDSLRLSIFERIRAMGAVSRATIAKDLMISPGTVTTQTSALIEMGLIRELPGAHEAGETGRGRPPIALGVEPDAHVVAGLKLSDLEHTAVIHDFAGRQIASATMRASENRSPECIVDSTAELVEDVCRSAGIPVLKLSAVGIGVPGFVDPSKGMVHWSPVMECGPLPFAALMSDRLGLPVTIDNDANLVALAELWFGVGRQISNFAVVTIEHGVGMGLVMNHKLYRGARGMGMELGHTKVALDGALCRCGQRGCLEAYVADYALVREAAVATNAPIAASTEVPEVLERLYADAKAGNAAARSIFERAGKYLALGMGNVLNLFDPQLVILSGGRMQYEYLYSSQMLDEMASHALNSGVAAPPVEVHAWGDLVWASGASTLALSYVTEAQLSVRAGNAA</sequence>
<dbReference type="InterPro" id="IPR043129">
    <property type="entry name" value="ATPase_NBD"/>
</dbReference>
<protein>
    <submittedName>
        <fullName evidence="2">ROK family protein</fullName>
    </submittedName>
</protein>
<dbReference type="InterPro" id="IPR036390">
    <property type="entry name" value="WH_DNA-bd_sf"/>
</dbReference>
<dbReference type="PANTHER" id="PTHR18964">
    <property type="entry name" value="ROK (REPRESSOR, ORF, KINASE) FAMILY"/>
    <property type="match status" value="1"/>
</dbReference>
<dbReference type="Gene3D" id="1.10.10.10">
    <property type="entry name" value="Winged helix-like DNA-binding domain superfamily/Winged helix DNA-binding domain"/>
    <property type="match status" value="1"/>
</dbReference>
<reference evidence="2 3" key="2">
    <citation type="submission" date="2020-03" db="EMBL/GenBank/DDBJ databases">
        <title>Kangsaoukella pontilimi gen. nov., sp. nov., a new member of the family Rhodobacteraceae isolated from a tidal mudflat.</title>
        <authorList>
            <person name="Kim I.S."/>
        </authorList>
    </citation>
    <scope>NUCLEOTIDE SEQUENCE [LARGE SCALE GENOMIC DNA]</scope>
    <source>
        <strain evidence="2 3">GH1-50</strain>
    </source>
</reference>
<organism evidence="2 3">
    <name type="scientific">Kangsaoukella pontilimi</name>
    <dbReference type="NCBI Taxonomy" id="2691042"/>
    <lineage>
        <taxon>Bacteria</taxon>
        <taxon>Pseudomonadati</taxon>
        <taxon>Pseudomonadota</taxon>
        <taxon>Alphaproteobacteria</taxon>
        <taxon>Rhodobacterales</taxon>
        <taxon>Paracoccaceae</taxon>
        <taxon>Kangsaoukella</taxon>
    </lineage>
</organism>
<accession>A0A7C9IFC2</accession>
<dbReference type="InterPro" id="IPR036388">
    <property type="entry name" value="WH-like_DNA-bd_sf"/>
</dbReference>
<dbReference type="CDD" id="cd24073">
    <property type="entry name" value="ASKHA_ATPase_ROK_CYANR"/>
    <property type="match status" value="1"/>
</dbReference>
<comment type="caution">
    <text evidence="2">The sequence shown here is derived from an EMBL/GenBank/DDBJ whole genome shotgun (WGS) entry which is preliminary data.</text>
</comment>
<evidence type="ECO:0000256" key="1">
    <source>
        <dbReference type="ARBA" id="ARBA00006479"/>
    </source>
</evidence>
<dbReference type="SUPFAM" id="SSF46785">
    <property type="entry name" value="Winged helix' DNA-binding domain"/>
    <property type="match status" value="1"/>
</dbReference>
<keyword evidence="3" id="KW-1185">Reference proteome</keyword>
<dbReference type="Pfam" id="PF00480">
    <property type="entry name" value="ROK"/>
    <property type="match status" value="1"/>
</dbReference>
<dbReference type="SUPFAM" id="SSF53067">
    <property type="entry name" value="Actin-like ATPase domain"/>
    <property type="match status" value="1"/>
</dbReference>
<evidence type="ECO:0000313" key="3">
    <source>
        <dbReference type="Proteomes" id="UP000480350"/>
    </source>
</evidence>
<dbReference type="Proteomes" id="UP000480350">
    <property type="component" value="Unassembled WGS sequence"/>
</dbReference>
<dbReference type="EMBL" id="WUPT01000001">
    <property type="protein sequence ID" value="MXQ07129.1"/>
    <property type="molecule type" value="Genomic_DNA"/>
</dbReference>